<evidence type="ECO:0000313" key="2">
    <source>
        <dbReference type="EMBL" id="WMS88363.1"/>
    </source>
</evidence>
<dbReference type="AlphaFoldDB" id="A0AA51RVS5"/>
<dbReference type="RefSeq" id="WP_309203576.1">
    <property type="nucleotide sequence ID" value="NZ_CP133548.1"/>
</dbReference>
<sequence>MRRVLFFLIMIAQVYVVAKANDTTNILSLKERSEFIDKLLAERIDKVLPQLMIRSDIDMWLVISREYNEDPVIKTLLPANWMSARRRTILLMYLPAEEKGKQNPKVETLAVARYAVGEKFKSAWNKEQQPDQWARLVELITERKPNKIGVNFSRVYGLADGINATDLELLKESLPKDFHSKIVSAESLAIGWLETRSESELKIYPKIVGIAQSIIKEAFSNNVITPGQTTTEDVVWWMREKVAELKMDIWFHPTVSIQRKDSQEFDHISAFSKDKAETVIMPGDLLHTDFGITYLRLNTDTQQHAYVLDKCEKDAPEELKQALAEGNRLQDILMNNFVVGRTGNQLLKMSRKEALEEGLNPSIYSHPLGFHGHGAGPSIGMWDNQNGVTTGDYPLFDSTAYSIELNIEKPIERWGKSIRIMLEEDASFKAGKINFLHGRQKQFHLITSDSNCEP</sequence>
<reference evidence="2 3" key="1">
    <citation type="submission" date="2023-08" db="EMBL/GenBank/DDBJ databases">
        <title>Pleionea litopenaei sp. nov., isolated from stomach of juvenile Litopenaeus vannamei.</title>
        <authorList>
            <person name="Rho A.M."/>
            <person name="Hwang C.Y."/>
        </authorList>
    </citation>
    <scope>NUCLEOTIDE SEQUENCE [LARGE SCALE GENOMIC DNA]</scope>
    <source>
        <strain evidence="2 3">HL-JVS1</strain>
    </source>
</reference>
<dbReference type="KEGG" id="plei:Q9312_05445"/>
<feature type="chain" id="PRO_5041319296" evidence="1">
    <location>
        <begin position="21"/>
        <end position="454"/>
    </location>
</feature>
<evidence type="ECO:0000256" key="1">
    <source>
        <dbReference type="SAM" id="SignalP"/>
    </source>
</evidence>
<dbReference type="EMBL" id="CP133548">
    <property type="protein sequence ID" value="WMS88363.1"/>
    <property type="molecule type" value="Genomic_DNA"/>
</dbReference>
<keyword evidence="3" id="KW-1185">Reference proteome</keyword>
<protein>
    <submittedName>
        <fullName evidence="2">M24 family metallopeptidase</fullName>
    </submittedName>
</protein>
<evidence type="ECO:0000313" key="3">
    <source>
        <dbReference type="Proteomes" id="UP001239782"/>
    </source>
</evidence>
<accession>A0AA51RVS5</accession>
<dbReference type="Gene3D" id="3.90.230.10">
    <property type="entry name" value="Creatinase/methionine aminopeptidase superfamily"/>
    <property type="match status" value="1"/>
</dbReference>
<dbReference type="InterPro" id="IPR036005">
    <property type="entry name" value="Creatinase/aminopeptidase-like"/>
</dbReference>
<proteinExistence type="predicted"/>
<feature type="signal peptide" evidence="1">
    <location>
        <begin position="1"/>
        <end position="20"/>
    </location>
</feature>
<name>A0AA51RVS5_9GAMM</name>
<organism evidence="2 3">
    <name type="scientific">Pleionea litopenaei</name>
    <dbReference type="NCBI Taxonomy" id="3070815"/>
    <lineage>
        <taxon>Bacteria</taxon>
        <taxon>Pseudomonadati</taxon>
        <taxon>Pseudomonadota</taxon>
        <taxon>Gammaproteobacteria</taxon>
        <taxon>Oceanospirillales</taxon>
        <taxon>Pleioneaceae</taxon>
        <taxon>Pleionea</taxon>
    </lineage>
</organism>
<keyword evidence="1" id="KW-0732">Signal</keyword>
<dbReference type="SUPFAM" id="SSF55920">
    <property type="entry name" value="Creatinase/aminopeptidase"/>
    <property type="match status" value="1"/>
</dbReference>
<gene>
    <name evidence="2" type="ORF">Q9312_05445</name>
</gene>
<dbReference type="Proteomes" id="UP001239782">
    <property type="component" value="Chromosome"/>
</dbReference>